<dbReference type="CDD" id="cd06257">
    <property type="entry name" value="DnaJ"/>
    <property type="match status" value="1"/>
</dbReference>
<dbReference type="Proteomes" id="UP000219331">
    <property type="component" value="Unassembled WGS sequence"/>
</dbReference>
<dbReference type="RefSeq" id="WP_171900726.1">
    <property type="nucleotide sequence ID" value="NZ_JAJGNR010000003.1"/>
</dbReference>
<feature type="domain" description="J" evidence="2">
    <location>
        <begin position="150"/>
        <end position="207"/>
    </location>
</feature>
<dbReference type="InterPro" id="IPR036869">
    <property type="entry name" value="J_dom_sf"/>
</dbReference>
<protein>
    <submittedName>
        <fullName evidence="3">DnaJ domain-containing protein</fullName>
    </submittedName>
</protein>
<dbReference type="STRING" id="538381.GCA_001696535_04352"/>
<dbReference type="PRINTS" id="PR00625">
    <property type="entry name" value="JDOMAIN"/>
</dbReference>
<gene>
    <name evidence="3" type="ORF">SAMN05421512_103241</name>
</gene>
<reference evidence="3 4" key="1">
    <citation type="submission" date="2017-08" db="EMBL/GenBank/DDBJ databases">
        <authorList>
            <person name="de Groot N.N."/>
        </authorList>
    </citation>
    <scope>NUCLEOTIDE SEQUENCE [LARGE SCALE GENOMIC DNA]</scope>
    <source>
        <strain evidence="3 4">USBA 352</strain>
    </source>
</reference>
<keyword evidence="4" id="KW-1185">Reference proteome</keyword>
<dbReference type="InterPro" id="IPR051938">
    <property type="entry name" value="Apopto_cytoskel_mod"/>
</dbReference>
<dbReference type="InterPro" id="IPR001623">
    <property type="entry name" value="DnaJ_domain"/>
</dbReference>
<dbReference type="PANTHER" id="PTHR44145:SF3">
    <property type="entry name" value="DNAJ HOMOLOG SUBFAMILY A MEMBER 3, MITOCHONDRIAL"/>
    <property type="match status" value="1"/>
</dbReference>
<accession>A0A285S066</accession>
<evidence type="ECO:0000313" key="3">
    <source>
        <dbReference type="EMBL" id="SOC00212.1"/>
    </source>
</evidence>
<dbReference type="PANTHER" id="PTHR44145">
    <property type="entry name" value="DNAJ HOMOLOG SUBFAMILY A MEMBER 3, MITOCHONDRIAL"/>
    <property type="match status" value="1"/>
</dbReference>
<name>A0A285S066_9HYPH</name>
<dbReference type="SMART" id="SM00271">
    <property type="entry name" value="DnaJ"/>
    <property type="match status" value="1"/>
</dbReference>
<dbReference type="PROSITE" id="PS50076">
    <property type="entry name" value="DNAJ_2"/>
    <property type="match status" value="1"/>
</dbReference>
<dbReference type="Gene3D" id="1.10.287.110">
    <property type="entry name" value="DnaJ domain"/>
    <property type="match status" value="1"/>
</dbReference>
<evidence type="ECO:0000313" key="4">
    <source>
        <dbReference type="Proteomes" id="UP000219331"/>
    </source>
</evidence>
<organism evidence="3 4">
    <name type="scientific">Stappia indica</name>
    <dbReference type="NCBI Taxonomy" id="538381"/>
    <lineage>
        <taxon>Bacteria</taxon>
        <taxon>Pseudomonadati</taxon>
        <taxon>Pseudomonadota</taxon>
        <taxon>Alphaproteobacteria</taxon>
        <taxon>Hyphomicrobiales</taxon>
        <taxon>Stappiaceae</taxon>
        <taxon>Stappia</taxon>
    </lineage>
</organism>
<evidence type="ECO:0000259" key="2">
    <source>
        <dbReference type="PROSITE" id="PS50076"/>
    </source>
</evidence>
<proteinExistence type="predicted"/>
<dbReference type="EMBL" id="OBML01000003">
    <property type="protein sequence ID" value="SOC00212.1"/>
    <property type="molecule type" value="Genomic_DNA"/>
</dbReference>
<dbReference type="AlphaFoldDB" id="A0A285S066"/>
<dbReference type="Pfam" id="PF00226">
    <property type="entry name" value="DnaJ"/>
    <property type="match status" value="1"/>
</dbReference>
<dbReference type="SUPFAM" id="SSF46565">
    <property type="entry name" value="Chaperone J-domain"/>
    <property type="match status" value="1"/>
</dbReference>
<keyword evidence="1" id="KW-0143">Chaperone</keyword>
<evidence type="ECO:0000256" key="1">
    <source>
        <dbReference type="ARBA" id="ARBA00023186"/>
    </source>
</evidence>
<sequence>MASDIFDRIRISPKRSRAAEEEFVCERACDWEGCDEPGTHRAPKGRHADGQYHHFCLAHVREYNKSYNYFAGMDDNETRAYQRDALTGHRPTWKMGVNAKAAGDGAHAWSDVDPRQAAKARAEARRRTGPGGRTAGSGARAPKLKQLEARAFDTLGLPHHARDAEIKARYKELVKRLHPDANGGDRSLEDRLREIINAYSLLKKAGFC</sequence>